<dbReference type="InterPro" id="IPR036388">
    <property type="entry name" value="WH-like_DNA-bd_sf"/>
</dbReference>
<evidence type="ECO:0000256" key="1">
    <source>
        <dbReference type="ARBA" id="ARBA00009437"/>
    </source>
</evidence>
<dbReference type="PROSITE" id="PS50931">
    <property type="entry name" value="HTH_LYSR"/>
    <property type="match status" value="1"/>
</dbReference>
<evidence type="ECO:0000259" key="5">
    <source>
        <dbReference type="PROSITE" id="PS50931"/>
    </source>
</evidence>
<dbReference type="Pfam" id="PF00126">
    <property type="entry name" value="HTH_1"/>
    <property type="match status" value="1"/>
</dbReference>
<dbReference type="Gene3D" id="3.40.190.10">
    <property type="entry name" value="Periplasmic binding protein-like II"/>
    <property type="match status" value="2"/>
</dbReference>
<gene>
    <name evidence="6" type="ORF">ACFSKQ_06960</name>
</gene>
<dbReference type="SUPFAM" id="SSF46785">
    <property type="entry name" value="Winged helix' DNA-binding domain"/>
    <property type="match status" value="1"/>
</dbReference>
<dbReference type="InterPro" id="IPR005119">
    <property type="entry name" value="LysR_subst-bd"/>
</dbReference>
<dbReference type="EMBL" id="JBHUIJ010000006">
    <property type="protein sequence ID" value="MFD2237205.1"/>
    <property type="molecule type" value="Genomic_DNA"/>
</dbReference>
<evidence type="ECO:0000313" key="7">
    <source>
        <dbReference type="Proteomes" id="UP001597371"/>
    </source>
</evidence>
<dbReference type="Pfam" id="PF03466">
    <property type="entry name" value="LysR_substrate"/>
    <property type="match status" value="1"/>
</dbReference>
<sequence>MPATPLTIELRHLRYFVATAEHGTFRKAGIVLDLDHSAVSRRIRDLEDHLGASLFNRYSGGVCLTLAGERFLRRARRALRSIGDGERDVASIGRSEEGLIRIGIFTSLASGYLTDLVRVYSERHPRVRIEFFDGDPAEHVAAVRQVRIDVAFATGVIERAGCDMTHLWSERAFAVLPESHRLASRSELDWADLSRERFIVSDIAPGPDVRDYLVQRLADLGH</sequence>
<proteinExistence type="inferred from homology"/>
<protein>
    <submittedName>
        <fullName evidence="6">LysR family transcriptional regulator</fullName>
    </submittedName>
</protein>
<reference evidence="7" key="1">
    <citation type="journal article" date="2019" name="Int. J. Syst. Evol. Microbiol.">
        <title>The Global Catalogue of Microorganisms (GCM) 10K type strain sequencing project: providing services to taxonomists for standard genome sequencing and annotation.</title>
        <authorList>
            <consortium name="The Broad Institute Genomics Platform"/>
            <consortium name="The Broad Institute Genome Sequencing Center for Infectious Disease"/>
            <person name="Wu L."/>
            <person name="Ma J."/>
        </authorList>
    </citation>
    <scope>NUCLEOTIDE SEQUENCE [LARGE SCALE GENOMIC DNA]</scope>
    <source>
        <strain evidence="7">ZS-35-S2</strain>
    </source>
</reference>
<name>A0ABW5CLY8_9HYPH</name>
<feature type="domain" description="HTH lysR-type" evidence="5">
    <location>
        <begin position="8"/>
        <end position="65"/>
    </location>
</feature>
<dbReference type="InterPro" id="IPR000847">
    <property type="entry name" value="LysR_HTH_N"/>
</dbReference>
<evidence type="ECO:0000313" key="6">
    <source>
        <dbReference type="EMBL" id="MFD2237205.1"/>
    </source>
</evidence>
<keyword evidence="2" id="KW-0805">Transcription regulation</keyword>
<dbReference type="RefSeq" id="WP_342451376.1">
    <property type="nucleotide sequence ID" value="NZ_CP072611.1"/>
</dbReference>
<dbReference type="CDD" id="cd08414">
    <property type="entry name" value="PBP2_LTTR_aromatics_like"/>
    <property type="match status" value="1"/>
</dbReference>
<keyword evidence="4" id="KW-0804">Transcription</keyword>
<comment type="similarity">
    <text evidence="1">Belongs to the LysR transcriptional regulatory family.</text>
</comment>
<comment type="caution">
    <text evidence="6">The sequence shown here is derived from an EMBL/GenBank/DDBJ whole genome shotgun (WGS) entry which is preliminary data.</text>
</comment>
<dbReference type="PANTHER" id="PTHR30346">
    <property type="entry name" value="TRANSCRIPTIONAL DUAL REGULATOR HCAR-RELATED"/>
    <property type="match status" value="1"/>
</dbReference>
<keyword evidence="3" id="KW-0238">DNA-binding</keyword>
<evidence type="ECO:0000256" key="2">
    <source>
        <dbReference type="ARBA" id="ARBA00023015"/>
    </source>
</evidence>
<accession>A0ABW5CLY8</accession>
<dbReference type="SUPFAM" id="SSF53850">
    <property type="entry name" value="Periplasmic binding protein-like II"/>
    <property type="match status" value="1"/>
</dbReference>
<evidence type="ECO:0000256" key="3">
    <source>
        <dbReference type="ARBA" id="ARBA00023125"/>
    </source>
</evidence>
<dbReference type="Gene3D" id="1.10.10.10">
    <property type="entry name" value="Winged helix-like DNA-binding domain superfamily/Winged helix DNA-binding domain"/>
    <property type="match status" value="1"/>
</dbReference>
<organism evidence="6 7">
    <name type="scientific">Aureimonas populi</name>
    <dbReference type="NCBI Taxonomy" id="1701758"/>
    <lineage>
        <taxon>Bacteria</taxon>
        <taxon>Pseudomonadati</taxon>
        <taxon>Pseudomonadota</taxon>
        <taxon>Alphaproteobacteria</taxon>
        <taxon>Hyphomicrobiales</taxon>
        <taxon>Aurantimonadaceae</taxon>
        <taxon>Aureimonas</taxon>
    </lineage>
</organism>
<dbReference type="PANTHER" id="PTHR30346:SF0">
    <property type="entry name" value="HCA OPERON TRANSCRIPTIONAL ACTIVATOR HCAR"/>
    <property type="match status" value="1"/>
</dbReference>
<dbReference type="InterPro" id="IPR036390">
    <property type="entry name" value="WH_DNA-bd_sf"/>
</dbReference>
<keyword evidence="7" id="KW-1185">Reference proteome</keyword>
<evidence type="ECO:0000256" key="4">
    <source>
        <dbReference type="ARBA" id="ARBA00023163"/>
    </source>
</evidence>
<dbReference type="Proteomes" id="UP001597371">
    <property type="component" value="Unassembled WGS sequence"/>
</dbReference>